<keyword evidence="1" id="KW-0175">Coiled coil</keyword>
<organism evidence="2 3">
    <name type="scientific">Schizophyllum amplum</name>
    <dbReference type="NCBI Taxonomy" id="97359"/>
    <lineage>
        <taxon>Eukaryota</taxon>
        <taxon>Fungi</taxon>
        <taxon>Dikarya</taxon>
        <taxon>Basidiomycota</taxon>
        <taxon>Agaricomycotina</taxon>
        <taxon>Agaricomycetes</taxon>
        <taxon>Agaricomycetidae</taxon>
        <taxon>Agaricales</taxon>
        <taxon>Schizophyllaceae</taxon>
        <taxon>Schizophyllum</taxon>
    </lineage>
</organism>
<reference evidence="2 3" key="1">
    <citation type="journal article" date="2019" name="New Phytol.">
        <title>Comparative genomics reveals unique wood-decay strategies and fruiting body development in the Schizophyllaceae.</title>
        <authorList>
            <person name="Almasi E."/>
            <person name="Sahu N."/>
            <person name="Krizsan K."/>
            <person name="Balint B."/>
            <person name="Kovacs G.M."/>
            <person name="Kiss B."/>
            <person name="Cseklye J."/>
            <person name="Drula E."/>
            <person name="Henrissat B."/>
            <person name="Nagy I."/>
            <person name="Chovatia M."/>
            <person name="Adam C."/>
            <person name="LaButti K."/>
            <person name="Lipzen A."/>
            <person name="Riley R."/>
            <person name="Grigoriev I.V."/>
            <person name="Nagy L.G."/>
        </authorList>
    </citation>
    <scope>NUCLEOTIDE SEQUENCE [LARGE SCALE GENOMIC DNA]</scope>
    <source>
        <strain evidence="2 3">NL-1724</strain>
    </source>
</reference>
<evidence type="ECO:0000313" key="2">
    <source>
        <dbReference type="EMBL" id="TRM56657.1"/>
    </source>
</evidence>
<dbReference type="Proteomes" id="UP000320762">
    <property type="component" value="Unassembled WGS sequence"/>
</dbReference>
<feature type="coiled-coil region" evidence="1">
    <location>
        <begin position="135"/>
        <end position="162"/>
    </location>
</feature>
<name>A0A550BVU7_9AGAR</name>
<keyword evidence="3" id="KW-1185">Reference proteome</keyword>
<dbReference type="AlphaFoldDB" id="A0A550BVU7"/>
<accession>A0A550BVU7</accession>
<evidence type="ECO:0000313" key="3">
    <source>
        <dbReference type="Proteomes" id="UP000320762"/>
    </source>
</evidence>
<comment type="caution">
    <text evidence="2">The sequence shown here is derived from an EMBL/GenBank/DDBJ whole genome shotgun (WGS) entry which is preliminary data.</text>
</comment>
<sequence>MPIDPKHKQTAEVARNVAQPFARVIHDLRSALSDHPHDTVLAGNLLDEIIEAVNNITSTRIDPPSIVKFGDHLKEINDLMLERLIQHDATSPSQWSLNIVFVAKMKLNTSRMKKVLAQMNALLDVWLNNAVDPCVQDAIEMIGQYAEEAKESQEKAKAKERHRE</sequence>
<protein>
    <submittedName>
        <fullName evidence="2">Uncharacterized protein</fullName>
    </submittedName>
</protein>
<gene>
    <name evidence="2" type="ORF">BD626DRAFT_575445</name>
</gene>
<dbReference type="EMBL" id="VDMD01000063">
    <property type="protein sequence ID" value="TRM56657.1"/>
    <property type="molecule type" value="Genomic_DNA"/>
</dbReference>
<proteinExistence type="predicted"/>
<evidence type="ECO:0000256" key="1">
    <source>
        <dbReference type="SAM" id="Coils"/>
    </source>
</evidence>